<evidence type="ECO:0000256" key="7">
    <source>
        <dbReference type="ARBA" id="ARBA00022927"/>
    </source>
</evidence>
<evidence type="ECO:0000259" key="11">
    <source>
        <dbReference type="PROSITE" id="PS52015"/>
    </source>
</evidence>
<dbReference type="GO" id="GO:0055085">
    <property type="term" value="P:transmembrane transport"/>
    <property type="evidence" value="ECO:0007669"/>
    <property type="project" value="InterPro"/>
</dbReference>
<feature type="compositionally biased region" description="Low complexity" evidence="10">
    <location>
        <begin position="143"/>
        <end position="164"/>
    </location>
</feature>
<keyword evidence="3" id="KW-0813">Transport</keyword>
<keyword evidence="7" id="KW-0653">Protein transport</keyword>
<evidence type="ECO:0000256" key="3">
    <source>
        <dbReference type="ARBA" id="ARBA00022448"/>
    </source>
</evidence>
<feature type="domain" description="TonB C-terminal" evidence="11">
    <location>
        <begin position="182"/>
        <end position="297"/>
    </location>
</feature>
<comment type="subcellular location">
    <subcellularLocation>
        <location evidence="1">Cell inner membrane</location>
        <topology evidence="1">Single-pass membrane protein</topology>
        <orientation evidence="1">Periplasmic side</orientation>
    </subcellularLocation>
</comment>
<evidence type="ECO:0000256" key="10">
    <source>
        <dbReference type="SAM" id="MobiDB-lite"/>
    </source>
</evidence>
<dbReference type="GO" id="GO:0098797">
    <property type="term" value="C:plasma membrane protein complex"/>
    <property type="evidence" value="ECO:0007669"/>
    <property type="project" value="TreeGrafter"/>
</dbReference>
<dbReference type="Pfam" id="PF03544">
    <property type="entry name" value="TonB_C"/>
    <property type="match status" value="1"/>
</dbReference>
<proteinExistence type="inferred from homology"/>
<gene>
    <name evidence="12" type="ORF">AO067_01620</name>
</gene>
<dbReference type="GO" id="GO:0031992">
    <property type="term" value="F:energy transducer activity"/>
    <property type="evidence" value="ECO:0007669"/>
    <property type="project" value="TreeGrafter"/>
</dbReference>
<feature type="compositionally biased region" description="Pro residues" evidence="10">
    <location>
        <begin position="89"/>
        <end position="125"/>
    </location>
</feature>
<keyword evidence="6" id="KW-0812">Transmembrane</keyword>
<organism evidence="12 13">
    <name type="scientific">Pseudomonas viridiflava ICMP 13104</name>
    <dbReference type="NCBI Taxonomy" id="1198305"/>
    <lineage>
        <taxon>Bacteria</taxon>
        <taxon>Pseudomonadati</taxon>
        <taxon>Pseudomonadota</taxon>
        <taxon>Gammaproteobacteria</taxon>
        <taxon>Pseudomonadales</taxon>
        <taxon>Pseudomonadaceae</taxon>
        <taxon>Pseudomonas</taxon>
    </lineage>
</organism>
<name>A0A0W0H3L2_PSEVI</name>
<dbReference type="SUPFAM" id="SSF74653">
    <property type="entry name" value="TolA/TonB C-terminal domain"/>
    <property type="match status" value="1"/>
</dbReference>
<comment type="caution">
    <text evidence="12">The sequence shown here is derived from an EMBL/GenBank/DDBJ whole genome shotgun (WGS) entry which is preliminary data.</text>
</comment>
<keyword evidence="8" id="KW-1133">Transmembrane helix</keyword>
<protein>
    <submittedName>
        <fullName evidence="12">Energy transducer TonB</fullName>
    </submittedName>
</protein>
<dbReference type="InterPro" id="IPR006260">
    <property type="entry name" value="TonB/TolA_C"/>
</dbReference>
<evidence type="ECO:0000256" key="4">
    <source>
        <dbReference type="ARBA" id="ARBA00022475"/>
    </source>
</evidence>
<evidence type="ECO:0000256" key="6">
    <source>
        <dbReference type="ARBA" id="ARBA00022692"/>
    </source>
</evidence>
<reference evidence="12 13" key="1">
    <citation type="submission" date="2015-09" db="EMBL/GenBank/DDBJ databases">
        <title>Genome sequence of ICMP 13104.</title>
        <authorList>
            <person name="Visnovsky S."/>
            <person name="Lu A."/>
            <person name="Panda P."/>
            <person name="Pitman A."/>
        </authorList>
    </citation>
    <scope>NUCLEOTIDE SEQUENCE [LARGE SCALE GENOMIC DNA]</scope>
    <source>
        <strain evidence="12 13">ICMP 13104</strain>
    </source>
</reference>
<keyword evidence="9" id="KW-0472">Membrane</keyword>
<dbReference type="GO" id="GO:0015031">
    <property type="term" value="P:protein transport"/>
    <property type="evidence" value="ECO:0007669"/>
    <property type="project" value="UniProtKB-KW"/>
</dbReference>
<evidence type="ECO:0000313" key="13">
    <source>
        <dbReference type="Proteomes" id="UP000053048"/>
    </source>
</evidence>
<dbReference type="AlphaFoldDB" id="A0A0W0H3L2"/>
<feature type="region of interest" description="Disordered" evidence="10">
    <location>
        <begin position="78"/>
        <end position="179"/>
    </location>
</feature>
<keyword evidence="4" id="KW-1003">Cell membrane</keyword>
<dbReference type="NCBIfam" id="TIGR01352">
    <property type="entry name" value="tonB_Cterm"/>
    <property type="match status" value="1"/>
</dbReference>
<dbReference type="PANTHER" id="PTHR33446:SF2">
    <property type="entry name" value="PROTEIN TONB"/>
    <property type="match status" value="1"/>
</dbReference>
<dbReference type="EMBL" id="LKEJ01000187">
    <property type="protein sequence ID" value="KTB55386.1"/>
    <property type="molecule type" value="Genomic_DNA"/>
</dbReference>
<evidence type="ECO:0000313" key="12">
    <source>
        <dbReference type="EMBL" id="KTB55386.1"/>
    </source>
</evidence>
<keyword evidence="13" id="KW-1185">Reference proteome</keyword>
<evidence type="ECO:0000256" key="9">
    <source>
        <dbReference type="ARBA" id="ARBA00023136"/>
    </source>
</evidence>
<evidence type="ECO:0000256" key="8">
    <source>
        <dbReference type="ARBA" id="ARBA00022989"/>
    </source>
</evidence>
<dbReference type="InterPro" id="IPR051045">
    <property type="entry name" value="TonB-dependent_transducer"/>
</dbReference>
<accession>A0A0W0H3L2</accession>
<sequence length="297" mass="31382">MSTLILPRRLPPHERRTQPELPASLRFVAPSSLFVPPQGSVIPNAWSGNALAILVALVLHGALAFWLMADHPQVPEPTPPMPITVQWVPPAPPPAAQPTPPTPEPVQQPEPPAPAPPQKSAPAEPKPAEQPKPKAHARPTPAPAKTLAKPAEPAPSSTPTTSAPTPTPAPAKPAPAAQTTTAPIGRAGYLNNPPPVYPPAAARRHQEGTTLLRVHVLPNGRADQVQVQQTSGVPALDEAAQAAVRQWTFIPAKRGDTPVEGWVNVAAVRQWTFIPAKRGDTPVEGWVNVPMAFKLAP</sequence>
<evidence type="ECO:0000256" key="2">
    <source>
        <dbReference type="ARBA" id="ARBA00006555"/>
    </source>
</evidence>
<dbReference type="PROSITE" id="PS52015">
    <property type="entry name" value="TONB_CTD"/>
    <property type="match status" value="1"/>
</dbReference>
<evidence type="ECO:0000256" key="1">
    <source>
        <dbReference type="ARBA" id="ARBA00004383"/>
    </source>
</evidence>
<dbReference type="Gene3D" id="3.30.1150.10">
    <property type="match status" value="1"/>
</dbReference>
<keyword evidence="5" id="KW-0997">Cell inner membrane</keyword>
<dbReference type="PANTHER" id="PTHR33446">
    <property type="entry name" value="PROTEIN TONB-RELATED"/>
    <property type="match status" value="1"/>
</dbReference>
<dbReference type="Proteomes" id="UP000053048">
    <property type="component" value="Unassembled WGS sequence"/>
</dbReference>
<dbReference type="InterPro" id="IPR037682">
    <property type="entry name" value="TonB_C"/>
</dbReference>
<evidence type="ECO:0000256" key="5">
    <source>
        <dbReference type="ARBA" id="ARBA00022519"/>
    </source>
</evidence>
<comment type="similarity">
    <text evidence="2">Belongs to the TonB family.</text>
</comment>
<dbReference type="PRINTS" id="PR01217">
    <property type="entry name" value="PRICHEXTENSN"/>
</dbReference>